<sequence length="682" mass="77036">MAPGSWKRSGGEEGDVDWIEELLSRFSPNGIPRVLEPYPLGGRLLWFFIMILFMVLCLWQSALVVQDFLTYPKVVGIQVMQDSTMEFPAVTVCSYNVLSRSAVEKEKGILSPRMVALLDSEKTLQGDDFQAEHFDPCDEYDSMHPAARSDPSALTQRDVEDLCTQLRRNPGSNATTIDGIAVRSSALNATCDGVNAANVERTLQGLDEEWKSKNSFRFRNEFPLKFERYANPCSLDSNISMMYSTTETPYFNTMEDEIPTLTLNMTFAAWKERFVGESLNDTLEGIRRRFISAYIQAAMVKPGRILTRWAAVAMQQTATTPISAWKTGWASCILKRFGVLAEQHSGVPCLLLRSSEVPSLRSQREPPVSTSASGFRVPFSCEQCRMGAELGGKFKNQMSDSDSDVEALAELSDSESWGDLSSDTDTDETSDASEESVPELSDVRTWCSIDCGVDHPAPPRFPFTGSPGLKVNVEQDNPLAYLRLFLTDEVINKIVTETNHYHDQQSATQHGKFSRTRKWEPVTKEDIWRFLGLIILQGVVGKPLQKWYWTTNRLLATPFFGTVMSEYRFSLIMKYIHFSNNEDFDEATHPAPKLKKIWEICQMIVKNFQETYVPDRDVSVDESLMAYKGRLSWIQYIASKRARFGIKSYMLCESATGYIWNAAIYTGKDQDDVLLTLSTLSD</sequence>
<accession>A0A7R9A2M1</accession>
<keyword evidence="4 12" id="KW-0894">Sodium channel</keyword>
<feature type="transmembrane region" description="Helical" evidence="14">
    <location>
        <begin position="44"/>
        <end position="65"/>
    </location>
</feature>
<evidence type="ECO:0000313" key="17">
    <source>
        <dbReference type="Proteomes" id="UP000677054"/>
    </source>
</evidence>
<keyword evidence="5 12" id="KW-0812">Transmembrane</keyword>
<evidence type="ECO:0000256" key="14">
    <source>
        <dbReference type="SAM" id="Phobius"/>
    </source>
</evidence>
<dbReference type="OrthoDB" id="6376655at2759"/>
<dbReference type="GO" id="GO:0016020">
    <property type="term" value="C:membrane"/>
    <property type="evidence" value="ECO:0007669"/>
    <property type="project" value="UniProtKB-SubCell"/>
</dbReference>
<evidence type="ECO:0000256" key="2">
    <source>
        <dbReference type="ARBA" id="ARBA00007193"/>
    </source>
</evidence>
<dbReference type="EMBL" id="CAJPEV010000840">
    <property type="protein sequence ID" value="CAG0888976.1"/>
    <property type="molecule type" value="Genomic_DNA"/>
</dbReference>
<evidence type="ECO:0000256" key="5">
    <source>
        <dbReference type="ARBA" id="ARBA00022692"/>
    </source>
</evidence>
<evidence type="ECO:0000256" key="9">
    <source>
        <dbReference type="ARBA" id="ARBA00023136"/>
    </source>
</evidence>
<reference evidence="16" key="1">
    <citation type="submission" date="2020-11" db="EMBL/GenBank/DDBJ databases">
        <authorList>
            <person name="Tran Van P."/>
        </authorList>
    </citation>
    <scope>NUCLEOTIDE SEQUENCE</scope>
</reference>
<dbReference type="Proteomes" id="UP000677054">
    <property type="component" value="Unassembled WGS sequence"/>
</dbReference>
<evidence type="ECO:0000256" key="8">
    <source>
        <dbReference type="ARBA" id="ARBA00023065"/>
    </source>
</evidence>
<evidence type="ECO:0000256" key="13">
    <source>
        <dbReference type="SAM" id="MobiDB-lite"/>
    </source>
</evidence>
<evidence type="ECO:0000256" key="7">
    <source>
        <dbReference type="ARBA" id="ARBA00023053"/>
    </source>
</evidence>
<organism evidence="16">
    <name type="scientific">Darwinula stevensoni</name>
    <dbReference type="NCBI Taxonomy" id="69355"/>
    <lineage>
        <taxon>Eukaryota</taxon>
        <taxon>Metazoa</taxon>
        <taxon>Ecdysozoa</taxon>
        <taxon>Arthropoda</taxon>
        <taxon>Crustacea</taxon>
        <taxon>Oligostraca</taxon>
        <taxon>Ostracoda</taxon>
        <taxon>Podocopa</taxon>
        <taxon>Podocopida</taxon>
        <taxon>Darwinulocopina</taxon>
        <taxon>Darwinuloidea</taxon>
        <taxon>Darwinulidae</taxon>
        <taxon>Darwinula</taxon>
    </lineage>
</organism>
<keyword evidence="9 14" id="KW-0472">Membrane</keyword>
<feature type="domain" description="PiggyBac transposable element-derived protein" evidence="15">
    <location>
        <begin position="477"/>
        <end position="671"/>
    </location>
</feature>
<evidence type="ECO:0000256" key="3">
    <source>
        <dbReference type="ARBA" id="ARBA00022448"/>
    </source>
</evidence>
<proteinExistence type="inferred from homology"/>
<comment type="subcellular location">
    <subcellularLocation>
        <location evidence="1">Membrane</location>
        <topology evidence="1">Multi-pass membrane protein</topology>
    </subcellularLocation>
</comment>
<dbReference type="PANTHER" id="PTHR46599">
    <property type="entry name" value="PIGGYBAC TRANSPOSABLE ELEMENT-DERIVED PROTEIN 4"/>
    <property type="match status" value="1"/>
</dbReference>
<keyword evidence="3 12" id="KW-0813">Transport</keyword>
<dbReference type="Pfam" id="PF13843">
    <property type="entry name" value="DDE_Tnp_1_7"/>
    <property type="match status" value="1"/>
</dbReference>
<gene>
    <name evidence="16" type="ORF">DSTB1V02_LOCUS5237</name>
</gene>
<dbReference type="InterPro" id="IPR029526">
    <property type="entry name" value="PGBD"/>
</dbReference>
<evidence type="ECO:0000259" key="15">
    <source>
        <dbReference type="Pfam" id="PF13843"/>
    </source>
</evidence>
<comment type="similarity">
    <text evidence="2 12">Belongs to the amiloride-sensitive sodium channel (TC 1.A.6) family.</text>
</comment>
<name>A0A7R9A2M1_9CRUS</name>
<dbReference type="EMBL" id="LR900357">
    <property type="protein sequence ID" value="CAD7245363.1"/>
    <property type="molecule type" value="Genomic_DNA"/>
</dbReference>
<evidence type="ECO:0000313" key="16">
    <source>
        <dbReference type="EMBL" id="CAD7245363.1"/>
    </source>
</evidence>
<feature type="compositionally biased region" description="Acidic residues" evidence="13">
    <location>
        <begin position="422"/>
        <end position="437"/>
    </location>
</feature>
<dbReference type="GO" id="GO:0005272">
    <property type="term" value="F:sodium channel activity"/>
    <property type="evidence" value="ECO:0007669"/>
    <property type="project" value="UniProtKB-KW"/>
</dbReference>
<evidence type="ECO:0000256" key="6">
    <source>
        <dbReference type="ARBA" id="ARBA00022989"/>
    </source>
</evidence>
<dbReference type="InterPro" id="IPR001873">
    <property type="entry name" value="ENaC"/>
</dbReference>
<evidence type="ECO:0000256" key="1">
    <source>
        <dbReference type="ARBA" id="ARBA00004141"/>
    </source>
</evidence>
<evidence type="ECO:0000256" key="12">
    <source>
        <dbReference type="RuleBase" id="RU000679"/>
    </source>
</evidence>
<protein>
    <recommendedName>
        <fullName evidence="15">PiggyBac transposable element-derived protein domain-containing protein</fullName>
    </recommendedName>
</protein>
<dbReference type="PANTHER" id="PTHR46599:SF3">
    <property type="entry name" value="PIGGYBAC TRANSPOSABLE ELEMENT-DERIVED PROTEIN 4"/>
    <property type="match status" value="1"/>
</dbReference>
<dbReference type="Pfam" id="PF00858">
    <property type="entry name" value="ASC"/>
    <property type="match status" value="1"/>
</dbReference>
<evidence type="ECO:0000256" key="10">
    <source>
        <dbReference type="ARBA" id="ARBA00023201"/>
    </source>
</evidence>
<keyword evidence="17" id="KW-1185">Reference proteome</keyword>
<feature type="region of interest" description="Disordered" evidence="13">
    <location>
        <begin position="395"/>
        <end position="441"/>
    </location>
</feature>
<keyword evidence="7" id="KW-0915">Sodium</keyword>
<evidence type="ECO:0000256" key="4">
    <source>
        <dbReference type="ARBA" id="ARBA00022461"/>
    </source>
</evidence>
<evidence type="ECO:0000256" key="11">
    <source>
        <dbReference type="ARBA" id="ARBA00023303"/>
    </source>
</evidence>
<keyword evidence="11 12" id="KW-0407">Ion channel</keyword>
<keyword evidence="10 12" id="KW-0739">Sodium transport</keyword>
<keyword evidence="8 12" id="KW-0406">Ion transport</keyword>
<keyword evidence="6 14" id="KW-1133">Transmembrane helix</keyword>
<dbReference type="AlphaFoldDB" id="A0A7R9A2M1"/>